<dbReference type="CDD" id="cd03216">
    <property type="entry name" value="ABC_Carb_Monos_I"/>
    <property type="match status" value="1"/>
</dbReference>
<dbReference type="Gene3D" id="3.40.50.300">
    <property type="entry name" value="P-loop containing nucleotide triphosphate hydrolases"/>
    <property type="match status" value="1"/>
</dbReference>
<accession>A0A7M2SCE4</accession>
<dbReference type="SMART" id="SM00382">
    <property type="entry name" value="AAA"/>
    <property type="match status" value="1"/>
</dbReference>
<dbReference type="EMBL" id="CP063373">
    <property type="protein sequence ID" value="QOV33158.1"/>
    <property type="molecule type" value="Genomic_DNA"/>
</dbReference>
<dbReference type="PANTHER" id="PTHR43790">
    <property type="entry name" value="CARBOHYDRATE TRANSPORT ATP-BINDING PROTEIN MG119-RELATED"/>
    <property type="match status" value="1"/>
</dbReference>
<dbReference type="GO" id="GO:0016887">
    <property type="term" value="F:ATP hydrolysis activity"/>
    <property type="evidence" value="ECO:0007669"/>
    <property type="project" value="InterPro"/>
</dbReference>
<gene>
    <name evidence="4" type="ORF">IM697_23175</name>
</gene>
<dbReference type="PANTHER" id="PTHR43790:SF8">
    <property type="entry name" value="SUGAR ABC TRANSPORTER ATP-BINDING PROTEIN"/>
    <property type="match status" value="1"/>
</dbReference>
<evidence type="ECO:0000313" key="5">
    <source>
        <dbReference type="Proteomes" id="UP000594205"/>
    </source>
</evidence>
<dbReference type="GO" id="GO:0005524">
    <property type="term" value="F:ATP binding"/>
    <property type="evidence" value="ECO:0007669"/>
    <property type="project" value="UniProtKB-KW"/>
</dbReference>
<dbReference type="InterPro" id="IPR050107">
    <property type="entry name" value="ABC_carbohydrate_import_ATPase"/>
</dbReference>
<evidence type="ECO:0000259" key="3">
    <source>
        <dbReference type="PROSITE" id="PS50893"/>
    </source>
</evidence>
<keyword evidence="2 4" id="KW-0067">ATP-binding</keyword>
<dbReference type="KEGG" id="sfeu:IM697_23175"/>
<dbReference type="RefSeq" id="WP_194037842.1">
    <property type="nucleotide sequence ID" value="NZ_CP063373.1"/>
</dbReference>
<dbReference type="InterPro" id="IPR027417">
    <property type="entry name" value="P-loop_NTPase"/>
</dbReference>
<evidence type="ECO:0000256" key="2">
    <source>
        <dbReference type="ARBA" id="ARBA00022840"/>
    </source>
</evidence>
<organism evidence="4 5">
    <name type="scientific">Streptomyces ferrugineus</name>
    <dbReference type="NCBI Taxonomy" id="1413221"/>
    <lineage>
        <taxon>Bacteria</taxon>
        <taxon>Bacillati</taxon>
        <taxon>Actinomycetota</taxon>
        <taxon>Actinomycetes</taxon>
        <taxon>Kitasatosporales</taxon>
        <taxon>Streptomycetaceae</taxon>
        <taxon>Streptomyces</taxon>
    </lineage>
</organism>
<name>A0A7M2SCE4_9ACTN</name>
<keyword evidence="5" id="KW-1185">Reference proteome</keyword>
<evidence type="ECO:0000256" key="1">
    <source>
        <dbReference type="ARBA" id="ARBA00022741"/>
    </source>
</evidence>
<keyword evidence="1" id="KW-0547">Nucleotide-binding</keyword>
<dbReference type="InterPro" id="IPR003593">
    <property type="entry name" value="AAA+_ATPase"/>
</dbReference>
<dbReference type="AlphaFoldDB" id="A0A7M2SCE4"/>
<dbReference type="InterPro" id="IPR003439">
    <property type="entry name" value="ABC_transporter-like_ATP-bd"/>
</dbReference>
<reference evidence="4 5" key="1">
    <citation type="submission" date="2020-10" db="EMBL/GenBank/DDBJ databases">
        <title>Streptomyces ferrugineus complate genome analysis.</title>
        <authorList>
            <person name="Anwar N."/>
        </authorList>
    </citation>
    <scope>NUCLEOTIDE SEQUENCE [LARGE SCALE GENOMIC DNA]</scope>
    <source>
        <strain evidence="4 5">CCTCC AA2014009</strain>
    </source>
</reference>
<dbReference type="SUPFAM" id="SSF52540">
    <property type="entry name" value="P-loop containing nucleoside triphosphate hydrolases"/>
    <property type="match status" value="1"/>
</dbReference>
<dbReference type="PROSITE" id="PS50893">
    <property type="entry name" value="ABC_TRANSPORTER_2"/>
    <property type="match status" value="1"/>
</dbReference>
<protein>
    <submittedName>
        <fullName evidence="4">Sugar ABC transporter ATP-binding protein</fullName>
    </submittedName>
</protein>
<proteinExistence type="predicted"/>
<sequence>MTTPGTVPAAPVPEGVTPALDVRNIVKRFGGVTALNHVSMTVLPGEVTALVGDNGAGKSTLVRCLSGVHQPDEGEILVDGKLQTFHDPSASRHAGIETVFQELALSDNLDVASNMFLGRELTHGPTRLFRLRHKEMETEAQTVLARYGIRMPSVRSTVRELSGGQRQGVAIARAVGWGSRIVLMDEPTAALGVRETGRILDIVRGLAERGLAVLLISHNMEQVHSVSDAVWILRGGNMVAGMRTADTTTSEIVHYITTGQGLT</sequence>
<dbReference type="Proteomes" id="UP000594205">
    <property type="component" value="Chromosome"/>
</dbReference>
<dbReference type="Pfam" id="PF00005">
    <property type="entry name" value="ABC_tran"/>
    <property type="match status" value="1"/>
</dbReference>
<feature type="domain" description="ABC transporter" evidence="3">
    <location>
        <begin position="20"/>
        <end position="260"/>
    </location>
</feature>
<evidence type="ECO:0000313" key="4">
    <source>
        <dbReference type="EMBL" id="QOV33158.1"/>
    </source>
</evidence>